<keyword evidence="7 14" id="KW-0418">Kinase</keyword>
<evidence type="ECO:0000259" key="13">
    <source>
        <dbReference type="PROSITE" id="PS00794"/>
    </source>
</evidence>
<evidence type="ECO:0000256" key="6">
    <source>
        <dbReference type="ARBA" id="ARBA00022741"/>
    </source>
</evidence>
<dbReference type="RefSeq" id="WP_011866928.1">
    <property type="nucleotide sequence ID" value="NC_009092.1"/>
</dbReference>
<sequence>MNTVYVALGANLASPKAQLDQACQALKALASDGQLSVSPYYQSAPMGDVPQPDYLNAVARFTTTIAPLALLDALQAIENEQGRVREVRWGARTLDLDLLLYGDWQLDIPRLQVPHYGMKTRSFVLLPLLDLAPDLILPCGTKLTSLITEELKRQVQQLGPDH</sequence>
<comment type="similarity">
    <text evidence="2">Belongs to the HPPK family.</text>
</comment>
<dbReference type="KEGG" id="slo:Shew_3132"/>
<keyword evidence="15" id="KW-1185">Reference proteome</keyword>
<dbReference type="GO" id="GO:0016301">
    <property type="term" value="F:kinase activity"/>
    <property type="evidence" value="ECO:0007669"/>
    <property type="project" value="UniProtKB-KW"/>
</dbReference>
<dbReference type="Gene3D" id="3.30.70.560">
    <property type="entry name" value="7,8-Dihydro-6-hydroxymethylpterin-pyrophosphokinase HPPK"/>
    <property type="match status" value="1"/>
</dbReference>
<evidence type="ECO:0000313" key="14">
    <source>
        <dbReference type="EMBL" id="ABO24998.1"/>
    </source>
</evidence>
<reference evidence="14 15" key="1">
    <citation type="submission" date="2007-03" db="EMBL/GenBank/DDBJ databases">
        <title>Complete sequence of Shewanella loihica PV-4.</title>
        <authorList>
            <consortium name="US DOE Joint Genome Institute"/>
            <person name="Copeland A."/>
            <person name="Lucas S."/>
            <person name="Lapidus A."/>
            <person name="Barry K."/>
            <person name="Detter J.C."/>
            <person name="Glavina del Rio T."/>
            <person name="Hammon N."/>
            <person name="Israni S."/>
            <person name="Dalin E."/>
            <person name="Tice H."/>
            <person name="Pitluck S."/>
            <person name="Chain P."/>
            <person name="Malfatti S."/>
            <person name="Shin M."/>
            <person name="Vergez L."/>
            <person name="Schmutz J."/>
            <person name="Larimer F."/>
            <person name="Land M."/>
            <person name="Hauser L."/>
            <person name="Kyrpides N."/>
            <person name="Mikhailova N."/>
            <person name="Romine M.F."/>
            <person name="Serres G."/>
            <person name="Fredrickson J."/>
            <person name="Tiedje J."/>
            <person name="Richardson P."/>
        </authorList>
    </citation>
    <scope>NUCLEOTIDE SEQUENCE [LARGE SCALE GENOMIC DNA]</scope>
    <source>
        <strain evidence="15">ATCC BAA-1088 / PV-4</strain>
    </source>
</reference>
<evidence type="ECO:0000256" key="5">
    <source>
        <dbReference type="ARBA" id="ARBA00022679"/>
    </source>
</evidence>
<keyword evidence="5 14" id="KW-0808">Transferase</keyword>
<feature type="domain" description="7,8-dihydro-6-hydroxymethylpterin-pyrophosphokinase" evidence="13">
    <location>
        <begin position="88"/>
        <end position="99"/>
    </location>
</feature>
<evidence type="ECO:0000256" key="1">
    <source>
        <dbReference type="ARBA" id="ARBA00005051"/>
    </source>
</evidence>
<dbReference type="PROSITE" id="PS00794">
    <property type="entry name" value="HPPK"/>
    <property type="match status" value="1"/>
</dbReference>
<keyword evidence="6" id="KW-0547">Nucleotide-binding</keyword>
<dbReference type="Pfam" id="PF01288">
    <property type="entry name" value="HPPK"/>
    <property type="match status" value="1"/>
</dbReference>
<evidence type="ECO:0000256" key="8">
    <source>
        <dbReference type="ARBA" id="ARBA00022840"/>
    </source>
</evidence>
<evidence type="ECO:0000256" key="7">
    <source>
        <dbReference type="ARBA" id="ARBA00022777"/>
    </source>
</evidence>
<dbReference type="InterPro" id="IPR035907">
    <property type="entry name" value="Hppk_sf"/>
</dbReference>
<evidence type="ECO:0000256" key="11">
    <source>
        <dbReference type="ARBA" id="ARBA00029766"/>
    </source>
</evidence>
<dbReference type="GO" id="GO:0046656">
    <property type="term" value="P:folic acid biosynthetic process"/>
    <property type="evidence" value="ECO:0007669"/>
    <property type="project" value="UniProtKB-KW"/>
</dbReference>
<evidence type="ECO:0000256" key="9">
    <source>
        <dbReference type="ARBA" id="ARBA00022909"/>
    </source>
</evidence>
<dbReference type="HOGENOM" id="CLU_097916_2_3_6"/>
<evidence type="ECO:0000256" key="12">
    <source>
        <dbReference type="ARBA" id="ARBA00033413"/>
    </source>
</evidence>
<organism evidence="14 15">
    <name type="scientific">Shewanella loihica (strain ATCC BAA-1088 / PV-4)</name>
    <dbReference type="NCBI Taxonomy" id="323850"/>
    <lineage>
        <taxon>Bacteria</taxon>
        <taxon>Pseudomonadati</taxon>
        <taxon>Pseudomonadota</taxon>
        <taxon>Gammaproteobacteria</taxon>
        <taxon>Alteromonadales</taxon>
        <taxon>Shewanellaceae</taxon>
        <taxon>Shewanella</taxon>
    </lineage>
</organism>
<evidence type="ECO:0000256" key="10">
    <source>
        <dbReference type="ARBA" id="ARBA00029409"/>
    </source>
</evidence>
<dbReference type="STRING" id="323850.Shew_3132"/>
<keyword evidence="9" id="KW-0289">Folate biosynthesis</keyword>
<dbReference type="PANTHER" id="PTHR43071:SF1">
    <property type="entry name" value="2-AMINO-4-HYDROXY-6-HYDROXYMETHYLDIHYDROPTERIDINE PYROPHOSPHOKINASE"/>
    <property type="match status" value="1"/>
</dbReference>
<dbReference type="EMBL" id="CP000606">
    <property type="protein sequence ID" value="ABO24998.1"/>
    <property type="molecule type" value="Genomic_DNA"/>
</dbReference>
<dbReference type="GO" id="GO:0003848">
    <property type="term" value="F:2-amino-4-hydroxy-6-hydroxymethyldihydropteridine diphosphokinase activity"/>
    <property type="evidence" value="ECO:0007669"/>
    <property type="project" value="UniProtKB-EC"/>
</dbReference>
<keyword evidence="8" id="KW-0067">ATP-binding</keyword>
<dbReference type="eggNOG" id="COG0801">
    <property type="taxonomic scope" value="Bacteria"/>
</dbReference>
<dbReference type="CDD" id="cd00483">
    <property type="entry name" value="HPPK"/>
    <property type="match status" value="1"/>
</dbReference>
<comment type="pathway">
    <text evidence="1">Cofactor biosynthesis; tetrahydrofolate biosynthesis; 2-amino-4-hydroxy-6-hydroxymethyl-7,8-dihydropteridine diphosphate from 7,8-dihydroneopterin triphosphate: step 4/4.</text>
</comment>
<name>A3QHQ0_SHELP</name>
<protein>
    <recommendedName>
        <fullName evidence="4">2-amino-4-hydroxy-6-hydroxymethyldihydropteridine pyrophosphokinase</fullName>
        <ecNumber evidence="3">2.7.6.3</ecNumber>
    </recommendedName>
    <alternativeName>
        <fullName evidence="11">6-hydroxymethyl-7,8-dihydropterin pyrophosphokinase</fullName>
    </alternativeName>
    <alternativeName>
        <fullName evidence="12">7,8-dihydro-6-hydroxymethylpterin-pyrophosphokinase</fullName>
    </alternativeName>
</protein>
<evidence type="ECO:0000256" key="4">
    <source>
        <dbReference type="ARBA" id="ARBA00016218"/>
    </source>
</evidence>
<dbReference type="EC" id="2.7.6.3" evidence="3"/>
<dbReference type="InterPro" id="IPR000550">
    <property type="entry name" value="Hppk"/>
</dbReference>
<accession>A3QHQ0</accession>
<dbReference type="UniPathway" id="UPA00077">
    <property type="reaction ID" value="UER00155"/>
</dbReference>
<dbReference type="Proteomes" id="UP000001558">
    <property type="component" value="Chromosome"/>
</dbReference>
<dbReference type="SUPFAM" id="SSF55083">
    <property type="entry name" value="6-hydroxymethyl-7,8-dihydropterin pyrophosphokinase, HPPK"/>
    <property type="match status" value="1"/>
</dbReference>
<proteinExistence type="inferred from homology"/>
<dbReference type="AlphaFoldDB" id="A3QHQ0"/>
<gene>
    <name evidence="14" type="ordered locus">Shew_3132</name>
</gene>
<comment type="function">
    <text evidence="10">Catalyzes the transfer of pyrophosphate from adenosine triphosphate (ATP) to 6-hydroxymethyl-7,8-dihydropterin, an enzymatic step in folate biosynthesis pathway.</text>
</comment>
<evidence type="ECO:0000256" key="2">
    <source>
        <dbReference type="ARBA" id="ARBA00005810"/>
    </source>
</evidence>
<dbReference type="PANTHER" id="PTHR43071">
    <property type="entry name" value="2-AMINO-4-HYDROXY-6-HYDROXYMETHYLDIHYDROPTERIDINE PYROPHOSPHOKINASE"/>
    <property type="match status" value="1"/>
</dbReference>
<evidence type="ECO:0000313" key="15">
    <source>
        <dbReference type="Proteomes" id="UP000001558"/>
    </source>
</evidence>
<dbReference type="OrthoDB" id="9808041at2"/>
<dbReference type="GO" id="GO:0005524">
    <property type="term" value="F:ATP binding"/>
    <property type="evidence" value="ECO:0007669"/>
    <property type="project" value="UniProtKB-KW"/>
</dbReference>
<dbReference type="NCBIfam" id="TIGR01498">
    <property type="entry name" value="folK"/>
    <property type="match status" value="1"/>
</dbReference>
<evidence type="ECO:0000256" key="3">
    <source>
        <dbReference type="ARBA" id="ARBA00013253"/>
    </source>
</evidence>
<dbReference type="GO" id="GO:0046654">
    <property type="term" value="P:tetrahydrofolate biosynthetic process"/>
    <property type="evidence" value="ECO:0007669"/>
    <property type="project" value="UniProtKB-UniPathway"/>
</dbReference>